<sequence>MTKEQLEDHVKRLRDELDKERQERNYFQLERDQQNAYCEITKNQLEQVQAQLRNKDRELEEIEEKHQTEIKVYKQKVKHLLYEHQSHLTENKAENMISLKLAQDEHNDHERSTWVEKQHLIKSMQSRQLDHENAIKTLKLKHDEYVSNLRSQYEQQITDLKSKYDKKIKLLREDMELTRKTEVHAVEERKNSQISELMKGHEKAFSEIKNYYNDITLNNLSLIGTLKEQIEELKKKEERMEKQMNEVTNDNKNLIEPLKRAQDDVKMLKKQLNNYEKDKALLNTTKARLKACEESLKSSDWELEVLRQRFEQVESERDELHNRFVSAIHEVQQKTSMKNILLEKKLQTLGQSLEVKEAQLSKLLTTCSLDPSELNNVTKKLEDILNDKNSTIKQLKSELSRVCKAHNDLLRTYESKMQHFGIPVAELGFKPLETSVTMDAIVGKGPAGLVSAMS</sequence>
<dbReference type="eggNOG" id="ENOG502QQDA">
    <property type="taxonomic scope" value="Eukaryota"/>
</dbReference>
<dbReference type="EMBL" id="AMQM01001041">
    <property type="status" value="NOT_ANNOTATED_CDS"/>
    <property type="molecule type" value="Genomic_DNA"/>
</dbReference>
<feature type="coiled-coil region" evidence="13">
    <location>
        <begin position="3"/>
        <end position="72"/>
    </location>
</feature>
<dbReference type="InParanoid" id="T1FQF2"/>
<reference evidence="17" key="1">
    <citation type="submission" date="2012-12" db="EMBL/GenBank/DDBJ databases">
        <authorList>
            <person name="Hellsten U."/>
            <person name="Grimwood J."/>
            <person name="Chapman J.A."/>
            <person name="Shapiro H."/>
            <person name="Aerts A."/>
            <person name="Otillar R.P."/>
            <person name="Terry A.Y."/>
            <person name="Boore J.L."/>
            <person name="Simakov O."/>
            <person name="Marletaz F."/>
            <person name="Cho S.-J."/>
            <person name="Edsinger-Gonzales E."/>
            <person name="Havlak P."/>
            <person name="Kuo D.-H."/>
            <person name="Larsson T."/>
            <person name="Lv J."/>
            <person name="Arendt D."/>
            <person name="Savage R."/>
            <person name="Osoegawa K."/>
            <person name="de Jong P."/>
            <person name="Lindberg D.R."/>
            <person name="Seaver E.C."/>
            <person name="Weisblat D.A."/>
            <person name="Putnam N.H."/>
            <person name="Grigoriev I.V."/>
            <person name="Rokhsar D.S."/>
        </authorList>
    </citation>
    <scope>NUCLEOTIDE SEQUENCE</scope>
</reference>
<evidence type="ECO:0000313" key="15">
    <source>
        <dbReference type="EMBL" id="ESN98670.1"/>
    </source>
</evidence>
<evidence type="ECO:0000313" key="17">
    <source>
        <dbReference type="Proteomes" id="UP000015101"/>
    </source>
</evidence>
<keyword evidence="5" id="KW-0963">Cytoplasm</keyword>
<evidence type="ECO:0000256" key="6">
    <source>
        <dbReference type="ARBA" id="ARBA00022701"/>
    </source>
</evidence>
<dbReference type="GO" id="GO:0048870">
    <property type="term" value="P:cell motility"/>
    <property type="evidence" value="ECO:0007669"/>
    <property type="project" value="InterPro"/>
</dbReference>
<dbReference type="FunCoup" id="T1FQF2">
    <property type="interactions" value="66"/>
</dbReference>
<evidence type="ECO:0000256" key="10">
    <source>
        <dbReference type="ARBA" id="ARBA00023212"/>
    </source>
</evidence>
<evidence type="ECO:0000256" key="1">
    <source>
        <dbReference type="ARBA" id="ARBA00004230"/>
    </source>
</evidence>
<dbReference type="OMA" id="MKHLQYE"/>
<keyword evidence="6" id="KW-0493">Microtubule</keyword>
<reference evidence="16" key="3">
    <citation type="submission" date="2015-06" db="UniProtKB">
        <authorList>
            <consortium name="EnsemblMetazoa"/>
        </authorList>
    </citation>
    <scope>IDENTIFICATION</scope>
</reference>
<evidence type="ECO:0000256" key="3">
    <source>
        <dbReference type="ARBA" id="ARBA00009859"/>
    </source>
</evidence>
<dbReference type="EnsemblMetazoa" id="HelroT188868">
    <property type="protein sequence ID" value="HelroP188868"/>
    <property type="gene ID" value="HelroG188868"/>
</dbReference>
<accession>T1FQF2</accession>
<dbReference type="InterPro" id="IPR039308">
    <property type="entry name" value="GAS8"/>
</dbReference>
<dbReference type="CTD" id="20211049"/>
<dbReference type="GeneID" id="20211049"/>
<keyword evidence="10" id="KW-0206">Cytoskeleton</keyword>
<dbReference type="OrthoDB" id="767661at2759"/>
<dbReference type="InterPro" id="IPR025593">
    <property type="entry name" value="GAS8_dom"/>
</dbReference>
<dbReference type="EMBL" id="KB097143">
    <property type="protein sequence ID" value="ESN98670.1"/>
    <property type="molecule type" value="Genomic_DNA"/>
</dbReference>
<dbReference type="GO" id="GO:0008017">
    <property type="term" value="F:microtubule binding"/>
    <property type="evidence" value="ECO:0007669"/>
    <property type="project" value="InterPro"/>
</dbReference>
<feature type="coiled-coil region" evidence="13">
    <location>
        <begin position="223"/>
        <end position="323"/>
    </location>
</feature>
<evidence type="ECO:0000259" key="14">
    <source>
        <dbReference type="Pfam" id="PF13851"/>
    </source>
</evidence>
<feature type="domain" description="Growth arrest-specific protein 8" evidence="14">
    <location>
        <begin position="196"/>
        <end position="395"/>
    </location>
</feature>
<keyword evidence="9" id="KW-0969">Cilium</keyword>
<keyword evidence="8 13" id="KW-0175">Coiled coil</keyword>
<evidence type="ECO:0000256" key="11">
    <source>
        <dbReference type="ARBA" id="ARBA00023273"/>
    </source>
</evidence>
<dbReference type="PANTHER" id="PTHR31543:SF0">
    <property type="entry name" value="DYNEIN REGULATORY COMPLEX SUBUNIT 4"/>
    <property type="match status" value="1"/>
</dbReference>
<evidence type="ECO:0000256" key="9">
    <source>
        <dbReference type="ARBA" id="ARBA00023069"/>
    </source>
</evidence>
<keyword evidence="11" id="KW-0966">Cell projection</keyword>
<reference evidence="15 17" key="2">
    <citation type="journal article" date="2013" name="Nature">
        <title>Insights into bilaterian evolution from three spiralian genomes.</title>
        <authorList>
            <person name="Simakov O."/>
            <person name="Marletaz F."/>
            <person name="Cho S.J."/>
            <person name="Edsinger-Gonzales E."/>
            <person name="Havlak P."/>
            <person name="Hellsten U."/>
            <person name="Kuo D.H."/>
            <person name="Larsson T."/>
            <person name="Lv J."/>
            <person name="Arendt D."/>
            <person name="Savage R."/>
            <person name="Osoegawa K."/>
            <person name="de Jong P."/>
            <person name="Grimwood J."/>
            <person name="Chapman J.A."/>
            <person name="Shapiro H."/>
            <person name="Aerts A."/>
            <person name="Otillar R.P."/>
            <person name="Terry A.Y."/>
            <person name="Boore J.L."/>
            <person name="Grigoriev I.V."/>
            <person name="Lindberg D.R."/>
            <person name="Seaver E.C."/>
            <person name="Weisblat D.A."/>
            <person name="Putnam N.H."/>
            <person name="Rokhsar D.S."/>
        </authorList>
    </citation>
    <scope>NUCLEOTIDE SEQUENCE</scope>
</reference>
<dbReference type="GO" id="GO:0005874">
    <property type="term" value="C:microtubule"/>
    <property type="evidence" value="ECO:0000318"/>
    <property type="project" value="GO_Central"/>
</dbReference>
<dbReference type="STRING" id="6412.T1FQF2"/>
<keyword evidence="17" id="KW-1185">Reference proteome</keyword>
<dbReference type="GO" id="GO:0005794">
    <property type="term" value="C:Golgi apparatus"/>
    <property type="evidence" value="ECO:0000318"/>
    <property type="project" value="GO_Central"/>
</dbReference>
<keyword evidence="7" id="KW-0282">Flagellum</keyword>
<dbReference type="GO" id="GO:0031514">
    <property type="term" value="C:motile cilium"/>
    <property type="evidence" value="ECO:0007669"/>
    <property type="project" value="UniProtKB-SubCell"/>
</dbReference>
<dbReference type="Pfam" id="PF13851">
    <property type="entry name" value="GAS"/>
    <property type="match status" value="1"/>
</dbReference>
<evidence type="ECO:0000256" key="13">
    <source>
        <dbReference type="SAM" id="Coils"/>
    </source>
</evidence>
<evidence type="ECO:0000256" key="4">
    <source>
        <dbReference type="ARBA" id="ARBA00021301"/>
    </source>
</evidence>
<dbReference type="GO" id="GO:0031267">
    <property type="term" value="F:small GTPase binding"/>
    <property type="evidence" value="ECO:0007669"/>
    <property type="project" value="InterPro"/>
</dbReference>
<proteinExistence type="inferred from homology"/>
<dbReference type="RefSeq" id="XP_009022664.1">
    <property type="nucleotide sequence ID" value="XM_009024416.1"/>
</dbReference>
<organism evidence="16 17">
    <name type="scientific">Helobdella robusta</name>
    <name type="common">Californian leech</name>
    <dbReference type="NCBI Taxonomy" id="6412"/>
    <lineage>
        <taxon>Eukaryota</taxon>
        <taxon>Metazoa</taxon>
        <taxon>Spiralia</taxon>
        <taxon>Lophotrochozoa</taxon>
        <taxon>Annelida</taxon>
        <taxon>Clitellata</taxon>
        <taxon>Hirudinea</taxon>
        <taxon>Rhynchobdellida</taxon>
        <taxon>Glossiphoniidae</taxon>
        <taxon>Helobdella</taxon>
    </lineage>
</organism>
<dbReference type="Gene3D" id="1.10.287.1490">
    <property type="match status" value="1"/>
</dbReference>
<dbReference type="HOGENOM" id="CLU_045343_0_0_1"/>
<evidence type="ECO:0000256" key="8">
    <source>
        <dbReference type="ARBA" id="ARBA00023054"/>
    </source>
</evidence>
<name>T1FQF2_HELRO</name>
<evidence type="ECO:0000313" key="16">
    <source>
        <dbReference type="EnsemblMetazoa" id="HelroP188868"/>
    </source>
</evidence>
<protein>
    <recommendedName>
        <fullName evidence="4">Dynein regulatory complex subunit 4</fullName>
    </recommendedName>
    <alternativeName>
        <fullName evidence="12">Growth arrest-specific protein 8</fullName>
    </alternativeName>
</protein>
<evidence type="ECO:0000256" key="7">
    <source>
        <dbReference type="ARBA" id="ARBA00022846"/>
    </source>
</evidence>
<comment type="subcellular location">
    <subcellularLocation>
        <location evidence="1">Cell projection</location>
        <location evidence="1">Cilium</location>
        <location evidence="1">Flagellum</location>
    </subcellularLocation>
    <subcellularLocation>
        <location evidence="2">Cytoplasm</location>
        <location evidence="2">Cytoskeleton</location>
    </subcellularLocation>
</comment>
<evidence type="ECO:0000256" key="2">
    <source>
        <dbReference type="ARBA" id="ARBA00004245"/>
    </source>
</evidence>
<evidence type="ECO:0000256" key="5">
    <source>
        <dbReference type="ARBA" id="ARBA00022490"/>
    </source>
</evidence>
<dbReference type="PANTHER" id="PTHR31543">
    <property type="entry name" value="DYNEIN REGULATORY COMPLEX SUBUNIT 4"/>
    <property type="match status" value="1"/>
</dbReference>
<evidence type="ECO:0000256" key="12">
    <source>
        <dbReference type="ARBA" id="ARBA00031568"/>
    </source>
</evidence>
<comment type="similarity">
    <text evidence="3">Belongs to the DRC4 family.</text>
</comment>
<gene>
    <name evidence="16" type="primary">20211049</name>
    <name evidence="15" type="ORF">HELRODRAFT_188868</name>
</gene>
<dbReference type="Proteomes" id="UP000015101">
    <property type="component" value="Unassembled WGS sequence"/>
</dbReference>
<dbReference type="KEGG" id="hro:HELRODRAFT_188868"/>
<dbReference type="AlphaFoldDB" id="T1FQF2"/>